<evidence type="ECO:0008006" key="2">
    <source>
        <dbReference type="Google" id="ProtNLM"/>
    </source>
</evidence>
<dbReference type="Gene3D" id="2.40.50.140">
    <property type="entry name" value="Nucleic acid-binding proteins"/>
    <property type="match status" value="1"/>
</dbReference>
<reference evidence="1" key="1">
    <citation type="journal article" date="2015" name="Nature">
        <title>Complex archaea that bridge the gap between prokaryotes and eukaryotes.</title>
        <authorList>
            <person name="Spang A."/>
            <person name="Saw J.H."/>
            <person name="Jorgensen S.L."/>
            <person name="Zaremba-Niedzwiedzka K."/>
            <person name="Martijn J."/>
            <person name="Lind A.E."/>
            <person name="van Eijk R."/>
            <person name="Schleper C."/>
            <person name="Guy L."/>
            <person name="Ettema T.J."/>
        </authorList>
    </citation>
    <scope>NUCLEOTIDE SEQUENCE</scope>
</reference>
<dbReference type="SUPFAM" id="SSF56091">
    <property type="entry name" value="DNA ligase/mRNA capping enzyme, catalytic domain"/>
    <property type="match status" value="1"/>
</dbReference>
<proteinExistence type="predicted"/>
<sequence length="288" mass="32411">MNKIPFPKFKDYAGQPVRYIQSKFDGHLVKVYKRAYEPKGRWDGRIIALSKNDKDMTDKLCAINHIHKELLGLPSDSQIFAELHCPGRFSTDVKTMLNAADSDLRLTAFAAPTIRGKNWSFMPLPVVMEQLRAHGIESTKTVIRQMESISKIAQQAMLADAIEQKLEGWVLKESHMDGWYKLKPTKTVDCFVTGTTMSTSASHYGGLKSIDVAVRAPGNAIMTLGTVGGGFKADFRMEHNTKEKRKTLVGRVCEVEYDSLAAGGKLRFPRVLRWREDKNKEDCTSNQL</sequence>
<name>A0A0F9TL68_9ZZZZ</name>
<dbReference type="EMBL" id="LAZR01000305">
    <property type="protein sequence ID" value="KKN75672.1"/>
    <property type="molecule type" value="Genomic_DNA"/>
</dbReference>
<dbReference type="SUPFAM" id="SSF50249">
    <property type="entry name" value="Nucleic acid-binding proteins"/>
    <property type="match status" value="1"/>
</dbReference>
<comment type="caution">
    <text evidence="1">The sequence shown here is derived from an EMBL/GenBank/DDBJ whole genome shotgun (WGS) entry which is preliminary data.</text>
</comment>
<dbReference type="InterPro" id="IPR012340">
    <property type="entry name" value="NA-bd_OB-fold"/>
</dbReference>
<gene>
    <name evidence="1" type="ORF">LCGC14_0377740</name>
</gene>
<evidence type="ECO:0000313" key="1">
    <source>
        <dbReference type="EMBL" id="KKN75672.1"/>
    </source>
</evidence>
<protein>
    <recommendedName>
        <fullName evidence="2">ATP-dependent DNA ligase family profile domain-containing protein</fullName>
    </recommendedName>
</protein>
<dbReference type="AlphaFoldDB" id="A0A0F9TL68"/>
<organism evidence="1">
    <name type="scientific">marine sediment metagenome</name>
    <dbReference type="NCBI Taxonomy" id="412755"/>
    <lineage>
        <taxon>unclassified sequences</taxon>
        <taxon>metagenomes</taxon>
        <taxon>ecological metagenomes</taxon>
    </lineage>
</organism>
<accession>A0A0F9TL68</accession>